<dbReference type="RefSeq" id="WP_177197898.1">
    <property type="nucleotide sequence ID" value="NZ_FNSR01000003.1"/>
</dbReference>
<evidence type="ECO:0000256" key="1">
    <source>
        <dbReference type="SAM" id="MobiDB-lite"/>
    </source>
</evidence>
<feature type="domain" description="HTH cro/C1-type" evidence="2">
    <location>
        <begin position="82"/>
        <end position="135"/>
    </location>
</feature>
<name>A0A1H7F2L8_9BURK</name>
<dbReference type="Proteomes" id="UP000199120">
    <property type="component" value="Unassembled WGS sequence"/>
</dbReference>
<dbReference type="GO" id="GO:0003677">
    <property type="term" value="F:DNA binding"/>
    <property type="evidence" value="ECO:0007669"/>
    <property type="project" value="InterPro"/>
</dbReference>
<dbReference type="InterPro" id="IPR010982">
    <property type="entry name" value="Lambda_DNA-bd_dom_sf"/>
</dbReference>
<proteinExistence type="predicted"/>
<sequence length="164" mass="17903">MVHSDQGTVSSDSGGCSKPHPAISARATRKRPVPAQPFLSALNFHIIKIKPVKLEIIVKKRLDADLLPYEIEQALEVLGESISLARRARGWTQADLAAKIDASVNTVVSLEKGRPSVSLGQLAKALWTLDRIDLLREVAAVDRDTIIQEAALGSIPRRVRSRRG</sequence>
<accession>A0A1H7F2L8</accession>
<dbReference type="Gene3D" id="1.10.260.40">
    <property type="entry name" value="lambda repressor-like DNA-binding domains"/>
    <property type="match status" value="1"/>
</dbReference>
<dbReference type="SUPFAM" id="SSF47413">
    <property type="entry name" value="lambda repressor-like DNA-binding domains"/>
    <property type="match status" value="1"/>
</dbReference>
<feature type="region of interest" description="Disordered" evidence="1">
    <location>
        <begin position="1"/>
        <end position="29"/>
    </location>
</feature>
<protein>
    <submittedName>
        <fullName evidence="3">Ribosome-binding protein aMBF1, putative translation factor, contains Zn-ribbon and HTH domains</fullName>
    </submittedName>
</protein>
<evidence type="ECO:0000313" key="4">
    <source>
        <dbReference type="Proteomes" id="UP000199120"/>
    </source>
</evidence>
<evidence type="ECO:0000259" key="2">
    <source>
        <dbReference type="PROSITE" id="PS50943"/>
    </source>
</evidence>
<keyword evidence="4" id="KW-1185">Reference proteome</keyword>
<dbReference type="EMBL" id="FOAJ01000001">
    <property type="protein sequence ID" value="SEK20349.1"/>
    <property type="molecule type" value="Genomic_DNA"/>
</dbReference>
<dbReference type="Pfam" id="PF01381">
    <property type="entry name" value="HTH_3"/>
    <property type="match status" value="1"/>
</dbReference>
<gene>
    <name evidence="3" type="ORF">SAMN05192542_101139</name>
</gene>
<dbReference type="AlphaFoldDB" id="A0A1H7F2L8"/>
<dbReference type="InterPro" id="IPR001387">
    <property type="entry name" value="Cro/C1-type_HTH"/>
</dbReference>
<dbReference type="STRING" id="416943.SAMN05445871_6127"/>
<feature type="compositionally biased region" description="Polar residues" evidence="1">
    <location>
        <begin position="1"/>
        <end position="14"/>
    </location>
</feature>
<dbReference type="PROSITE" id="PS50943">
    <property type="entry name" value="HTH_CROC1"/>
    <property type="match status" value="1"/>
</dbReference>
<reference evidence="4" key="1">
    <citation type="submission" date="2016-10" db="EMBL/GenBank/DDBJ databases">
        <authorList>
            <person name="Varghese N."/>
            <person name="Submissions S."/>
        </authorList>
    </citation>
    <scope>NUCLEOTIDE SEQUENCE [LARGE SCALE GENOMIC DNA]</scope>
    <source>
        <strain evidence="4">LMG 26416</strain>
    </source>
</reference>
<evidence type="ECO:0000313" key="3">
    <source>
        <dbReference type="EMBL" id="SEK20349.1"/>
    </source>
</evidence>
<dbReference type="CDD" id="cd00093">
    <property type="entry name" value="HTH_XRE"/>
    <property type="match status" value="1"/>
</dbReference>
<organism evidence="3 4">
    <name type="scientific">Paraburkholderia caballeronis</name>
    <dbReference type="NCBI Taxonomy" id="416943"/>
    <lineage>
        <taxon>Bacteria</taxon>
        <taxon>Pseudomonadati</taxon>
        <taxon>Pseudomonadota</taxon>
        <taxon>Betaproteobacteria</taxon>
        <taxon>Burkholderiales</taxon>
        <taxon>Burkholderiaceae</taxon>
        <taxon>Paraburkholderia</taxon>
    </lineage>
</organism>